<organism evidence="1">
    <name type="scientific">Vibrio chaetopteri</name>
    <dbReference type="NCBI Taxonomy" id="3016528"/>
    <lineage>
        <taxon>Bacteria</taxon>
        <taxon>Pseudomonadati</taxon>
        <taxon>Pseudomonadota</taxon>
        <taxon>Gammaproteobacteria</taxon>
        <taxon>Vibrionales</taxon>
        <taxon>Vibrionaceae</taxon>
        <taxon>Vibrio</taxon>
    </lineage>
</organism>
<evidence type="ECO:0008006" key="2">
    <source>
        <dbReference type="Google" id="ProtNLM"/>
    </source>
</evidence>
<sequence>MNYEGHYLILKRADYTRELCLTATESVMALIQCGFWPLYKQTPCKNIVKSGEKVLIYLPGDEPDTQHVMGSFTIAKVTPWTTFHKRKYPLQLDAEPSVVLEMTDVEVFDLPVPIKPLLDKLDLTPTNRQKWGCVMVGGMRRITPNDYSLLSSM</sequence>
<dbReference type="AlphaFoldDB" id="A0AAU8BT53"/>
<gene>
    <name evidence="1" type="ORF">PG915_24740</name>
</gene>
<name>A0AAU8BT53_9VIBR</name>
<dbReference type="Gene3D" id="3.10.590.10">
    <property type="entry name" value="ph1033 like domains"/>
    <property type="match status" value="1"/>
</dbReference>
<proteinExistence type="predicted"/>
<dbReference type="InterPro" id="IPR015947">
    <property type="entry name" value="PUA-like_sf"/>
</dbReference>
<accession>A0AAU8BT53</accession>
<dbReference type="EMBL" id="CP115922">
    <property type="protein sequence ID" value="XCD19147.1"/>
    <property type="molecule type" value="Genomic_DNA"/>
</dbReference>
<evidence type="ECO:0000313" key="1">
    <source>
        <dbReference type="EMBL" id="XCD19147.1"/>
    </source>
</evidence>
<dbReference type="KEGG" id="vck:PG915_24740"/>
<dbReference type="RefSeq" id="WP_353500273.1">
    <property type="nucleotide sequence ID" value="NZ_CP115922.1"/>
</dbReference>
<dbReference type="SUPFAM" id="SSF88697">
    <property type="entry name" value="PUA domain-like"/>
    <property type="match status" value="1"/>
</dbReference>
<geneLocation type="plasmid" evidence="1">
    <name>p1</name>
</geneLocation>
<keyword evidence="1" id="KW-0614">Plasmid</keyword>
<protein>
    <recommendedName>
        <fullName evidence="2">EVE domain-containing protein</fullName>
    </recommendedName>
</protein>
<reference evidence="1" key="1">
    <citation type="submission" date="2023-01" db="EMBL/GenBank/DDBJ databases">
        <title>Vibrio sp. CB1-14 genome sequencing.</title>
        <authorList>
            <person name="Otstavnykh N."/>
            <person name="Isaeva M."/>
            <person name="Meleshko D."/>
        </authorList>
    </citation>
    <scope>NUCLEOTIDE SEQUENCE</scope>
    <source>
        <strain evidence="1">CB1-14</strain>
        <plasmid evidence="1">p1</plasmid>
    </source>
</reference>